<organism evidence="2 3">
    <name type="scientific">Cyclocybe aegerita</name>
    <name type="common">Black poplar mushroom</name>
    <name type="synonym">Agrocybe aegerita</name>
    <dbReference type="NCBI Taxonomy" id="1973307"/>
    <lineage>
        <taxon>Eukaryota</taxon>
        <taxon>Fungi</taxon>
        <taxon>Dikarya</taxon>
        <taxon>Basidiomycota</taxon>
        <taxon>Agaricomycotina</taxon>
        <taxon>Agaricomycetes</taxon>
        <taxon>Agaricomycetidae</taxon>
        <taxon>Agaricales</taxon>
        <taxon>Agaricineae</taxon>
        <taxon>Bolbitiaceae</taxon>
        <taxon>Cyclocybe</taxon>
    </lineage>
</organism>
<dbReference type="InterPro" id="IPR032675">
    <property type="entry name" value="LRR_dom_sf"/>
</dbReference>
<protein>
    <recommendedName>
        <fullName evidence="4">F-box domain-containing protein</fullName>
    </recommendedName>
</protein>
<dbReference type="AlphaFoldDB" id="A0A8S0XFB2"/>
<evidence type="ECO:0000313" key="3">
    <source>
        <dbReference type="Proteomes" id="UP000467700"/>
    </source>
</evidence>
<evidence type="ECO:0000256" key="1">
    <source>
        <dbReference type="SAM" id="MobiDB-lite"/>
    </source>
</evidence>
<proteinExistence type="predicted"/>
<evidence type="ECO:0008006" key="4">
    <source>
        <dbReference type="Google" id="ProtNLM"/>
    </source>
</evidence>
<comment type="caution">
    <text evidence="2">The sequence shown here is derived from an EMBL/GenBank/DDBJ whole genome shotgun (WGS) entry which is preliminary data.</text>
</comment>
<keyword evidence="3" id="KW-1185">Reference proteome</keyword>
<dbReference type="Gene3D" id="3.80.10.10">
    <property type="entry name" value="Ribonuclease Inhibitor"/>
    <property type="match status" value="1"/>
</dbReference>
<accession>A0A8S0XFB2</accession>
<dbReference type="OrthoDB" id="3221235at2759"/>
<evidence type="ECO:0000313" key="2">
    <source>
        <dbReference type="EMBL" id="CAA7260749.1"/>
    </source>
</evidence>
<name>A0A8S0XFB2_CYCAE</name>
<sequence length="631" mass="72169">MLRTLFTFARPPSMPSSLQETGPDRIQRRKSTSQEVKTSRKTTQTPGNERHPPKSAGISRLPVEVMQEIFSIVVQPHRILRTEVVSEAWALSHVSREWANIALCSAPLWGQITVHLWQKRRNPVLFEQMVHTLLKRSRDADLYLLIDTSSDQMMVVIQGSPPLLIALNSISDHLSSLQYLEIDIRHAQTPTASKTPYCLFEIAPRLREVIIHSGPILTLPFTQIVSFRHGGGPNPLHDLLDSADQLVSLDLRSFDLQGLDPIPRCTLLPLLQSLHLSFKPEAITRDLFENLSLPALRSFSVDKPPPNFLHSFMTYTIRSTHPCRLQQLSIVEYQFQPNELMALITATPHLLSLRVPCPSRADFISFLEQSPLTFLPLLEELIFDCGYDIENSAPFINWLATSRCEIPEQTNCRVMKNFEVHFHNEESRYKNLEVLEAVKVPTPSHQTQSEKSADDAQVLQWWKCLLDHTEDYLVNCKDPDKKREFKTLMSSAVLSTLKEFDFQLVLRSGIYHPLYYLSMLDRKHPVEKELRVRRTARTLVQSWIPMFTAELPNRSWRLKANSVVYVPRHDPFRRSPDALQMIFGDQWRGNKEAPKAAGVPESSSKFSLPRPNILTIAFASFVVLGTLYTSS</sequence>
<reference evidence="2 3" key="1">
    <citation type="submission" date="2020-01" db="EMBL/GenBank/DDBJ databases">
        <authorList>
            <person name="Gupta K D."/>
        </authorList>
    </citation>
    <scope>NUCLEOTIDE SEQUENCE [LARGE SCALE GENOMIC DNA]</scope>
</reference>
<feature type="compositionally biased region" description="Polar residues" evidence="1">
    <location>
        <begin position="33"/>
        <end position="47"/>
    </location>
</feature>
<gene>
    <name evidence="2" type="ORF">AAE3_LOCUS2844</name>
</gene>
<feature type="region of interest" description="Disordered" evidence="1">
    <location>
        <begin position="11"/>
        <end position="58"/>
    </location>
</feature>
<dbReference type="Proteomes" id="UP000467700">
    <property type="component" value="Unassembled WGS sequence"/>
</dbReference>
<dbReference type="EMBL" id="CACVBS010000030">
    <property type="protein sequence ID" value="CAA7260749.1"/>
    <property type="molecule type" value="Genomic_DNA"/>
</dbReference>